<dbReference type="GO" id="GO:0003824">
    <property type="term" value="F:catalytic activity"/>
    <property type="evidence" value="ECO:0007669"/>
    <property type="project" value="InterPro"/>
</dbReference>
<dbReference type="GO" id="GO:0046872">
    <property type="term" value="F:metal ion binding"/>
    <property type="evidence" value="ECO:0007669"/>
    <property type="project" value="UniProtKB-KW"/>
</dbReference>
<dbReference type="SFLD" id="SFLDS00029">
    <property type="entry name" value="Radical_SAM"/>
    <property type="match status" value="1"/>
</dbReference>
<dbReference type="Pfam" id="PF04055">
    <property type="entry name" value="Radical_SAM"/>
    <property type="match status" value="1"/>
</dbReference>
<dbReference type="Gene3D" id="3.80.30.20">
    <property type="entry name" value="tm_1862 like domain"/>
    <property type="match status" value="1"/>
</dbReference>
<evidence type="ECO:0000259" key="6">
    <source>
        <dbReference type="PROSITE" id="PS51918"/>
    </source>
</evidence>
<name>A0A410K2H1_9BACT</name>
<dbReference type="GO" id="GO:0051536">
    <property type="term" value="F:iron-sulfur cluster binding"/>
    <property type="evidence" value="ECO:0007669"/>
    <property type="project" value="UniProtKB-KW"/>
</dbReference>
<evidence type="ECO:0000313" key="7">
    <source>
        <dbReference type="EMBL" id="QAR34505.1"/>
    </source>
</evidence>
<dbReference type="InterPro" id="IPR051198">
    <property type="entry name" value="BchE-like"/>
</dbReference>
<comment type="cofactor">
    <cofactor evidence="1">
        <name>[4Fe-4S] cluster</name>
        <dbReference type="ChEBI" id="CHEBI:49883"/>
    </cofactor>
</comment>
<evidence type="ECO:0000256" key="4">
    <source>
        <dbReference type="ARBA" id="ARBA00023004"/>
    </source>
</evidence>
<keyword evidence="4" id="KW-0408">Iron</keyword>
<dbReference type="InterPro" id="IPR023404">
    <property type="entry name" value="rSAM_horseshoe"/>
</dbReference>
<evidence type="ECO:0000256" key="1">
    <source>
        <dbReference type="ARBA" id="ARBA00001966"/>
    </source>
</evidence>
<dbReference type="CDD" id="cd01335">
    <property type="entry name" value="Radical_SAM"/>
    <property type="match status" value="1"/>
</dbReference>
<keyword evidence="3" id="KW-0479">Metal-binding</keyword>
<dbReference type="OrthoDB" id="9777636at2"/>
<dbReference type="KEGG" id="gtl:EP073_09490"/>
<protein>
    <submittedName>
        <fullName evidence="7">Radical SAM protein</fullName>
    </submittedName>
</protein>
<proteinExistence type="predicted"/>
<evidence type="ECO:0000313" key="8">
    <source>
        <dbReference type="Proteomes" id="UP000287502"/>
    </source>
</evidence>
<dbReference type="InterPro" id="IPR006638">
    <property type="entry name" value="Elp3/MiaA/NifB-like_rSAM"/>
</dbReference>
<keyword evidence="2" id="KW-0949">S-adenosyl-L-methionine</keyword>
<dbReference type="InterPro" id="IPR007197">
    <property type="entry name" value="rSAM"/>
</dbReference>
<dbReference type="EMBL" id="CP035108">
    <property type="protein sequence ID" value="QAR34505.1"/>
    <property type="molecule type" value="Genomic_DNA"/>
</dbReference>
<dbReference type="Proteomes" id="UP000287502">
    <property type="component" value="Chromosome"/>
</dbReference>
<reference evidence="7 8" key="1">
    <citation type="submission" date="2019-01" db="EMBL/GenBank/DDBJ databases">
        <title>Geovibrio thiophilus DSM 11263, complete genome.</title>
        <authorList>
            <person name="Spring S."/>
            <person name="Bunk B."/>
            <person name="Sproer C."/>
        </authorList>
    </citation>
    <scope>NUCLEOTIDE SEQUENCE [LARGE SCALE GENOMIC DNA]</scope>
    <source>
        <strain evidence="7 8">DSM 11263</strain>
    </source>
</reference>
<evidence type="ECO:0000256" key="2">
    <source>
        <dbReference type="ARBA" id="ARBA00022691"/>
    </source>
</evidence>
<sequence>MPHHTEPLYRPPSEADSLIFQITEGCSYNKCAFCGMYIDKPFRIKPLDDVLVEINGIPEPYAKHVHRVFLADGDGVIYPTAELAVILDALTAKFPAIRRISSYAGPQALMKKSAGDWKLLREKGLRLLYFGLESGNNEVLELMNKGMKADKLLPKVQLVKEQGIDFSVMVILGGGGRKLSCAHMEDTTAWLNAAKPKYVSLLTLFLRRRRDYFDSIEKPRVGDLTDEIRRFLTGINEGSMIFRSNHVSNFVPLEGVLPRDKEKLLARVDEAEKFLHSRGMLDKYPDFYEEF</sequence>
<feature type="domain" description="Radical SAM core" evidence="6">
    <location>
        <begin position="10"/>
        <end position="236"/>
    </location>
</feature>
<dbReference type="PANTHER" id="PTHR43409">
    <property type="entry name" value="ANAEROBIC MAGNESIUM-PROTOPORPHYRIN IX MONOMETHYL ESTER CYCLASE-RELATED"/>
    <property type="match status" value="1"/>
</dbReference>
<keyword evidence="8" id="KW-1185">Reference proteome</keyword>
<keyword evidence="5" id="KW-0411">Iron-sulfur</keyword>
<evidence type="ECO:0000256" key="3">
    <source>
        <dbReference type="ARBA" id="ARBA00022723"/>
    </source>
</evidence>
<accession>A0A410K2H1</accession>
<dbReference type="SFLD" id="SFLDG01095">
    <property type="entry name" value="Uncharacterised_Radical_SAM_Su"/>
    <property type="match status" value="1"/>
</dbReference>
<organism evidence="7 8">
    <name type="scientific">Geovibrio thiophilus</name>
    <dbReference type="NCBI Taxonomy" id="139438"/>
    <lineage>
        <taxon>Bacteria</taxon>
        <taxon>Pseudomonadati</taxon>
        <taxon>Deferribacterota</taxon>
        <taxon>Deferribacteres</taxon>
        <taxon>Deferribacterales</taxon>
        <taxon>Geovibrionaceae</taxon>
        <taxon>Geovibrio</taxon>
    </lineage>
</organism>
<dbReference type="PANTHER" id="PTHR43409:SF4">
    <property type="entry name" value="RADICAL SAM SUPERFAMILY PROTEIN"/>
    <property type="match status" value="1"/>
</dbReference>
<evidence type="ECO:0000256" key="5">
    <source>
        <dbReference type="ARBA" id="ARBA00023014"/>
    </source>
</evidence>
<dbReference type="InterPro" id="IPR058240">
    <property type="entry name" value="rSAM_sf"/>
</dbReference>
<gene>
    <name evidence="7" type="ORF">EP073_09490</name>
</gene>
<dbReference type="SFLD" id="SFLDG01082">
    <property type="entry name" value="B12-binding_domain_containing"/>
    <property type="match status" value="1"/>
</dbReference>
<dbReference type="PROSITE" id="PS51918">
    <property type="entry name" value="RADICAL_SAM"/>
    <property type="match status" value="1"/>
</dbReference>
<dbReference type="SMART" id="SM00729">
    <property type="entry name" value="Elp3"/>
    <property type="match status" value="1"/>
</dbReference>
<dbReference type="AlphaFoldDB" id="A0A410K2H1"/>
<dbReference type="SUPFAM" id="SSF102114">
    <property type="entry name" value="Radical SAM enzymes"/>
    <property type="match status" value="1"/>
</dbReference>